<feature type="transmembrane region" description="Helical" evidence="9">
    <location>
        <begin position="526"/>
        <end position="543"/>
    </location>
</feature>
<comment type="similarity">
    <text evidence="2">Belongs to the peptide transporter carbon starvation (CstA) (TC 2.A.114) family.</text>
</comment>
<evidence type="ECO:0000256" key="9">
    <source>
        <dbReference type="SAM" id="Phobius"/>
    </source>
</evidence>
<feature type="transmembrane region" description="Helical" evidence="9">
    <location>
        <begin position="150"/>
        <end position="169"/>
    </location>
</feature>
<reference evidence="11" key="1">
    <citation type="submission" date="2020-08" db="EMBL/GenBank/DDBJ databases">
        <title>Sequencing the genomes of 1000 actinobacteria strains.</title>
        <authorList>
            <person name="Klenk H.-P."/>
        </authorList>
    </citation>
    <scope>NUCLEOTIDE SEQUENCE</scope>
    <source>
        <strain evidence="11">DSM 20582</strain>
    </source>
</reference>
<feature type="compositionally biased region" description="Low complexity" evidence="8">
    <location>
        <begin position="1"/>
        <end position="42"/>
    </location>
</feature>
<evidence type="ECO:0000256" key="4">
    <source>
        <dbReference type="ARBA" id="ARBA00022475"/>
    </source>
</evidence>
<comment type="caution">
    <text evidence="11">The sequence shown here is derived from an EMBL/GenBank/DDBJ whole genome shotgun (WGS) entry which is preliminary data.</text>
</comment>
<dbReference type="InterPro" id="IPR003706">
    <property type="entry name" value="CstA_N"/>
</dbReference>
<dbReference type="PANTHER" id="PTHR30252:SF3">
    <property type="entry name" value="PYRUVATE_PROTON SYMPORTER BTST"/>
    <property type="match status" value="1"/>
</dbReference>
<accession>A0A8I0CNH9</accession>
<comment type="subcellular location">
    <subcellularLocation>
        <location evidence="1">Cell membrane</location>
        <topology evidence="1">Multi-pass membrane protein</topology>
    </subcellularLocation>
</comment>
<organism evidence="11 12">
    <name type="scientific">Corynebacterium bovis DSM 20582 = CIP 54.80</name>
    <dbReference type="NCBI Taxonomy" id="927655"/>
    <lineage>
        <taxon>Bacteria</taxon>
        <taxon>Bacillati</taxon>
        <taxon>Actinomycetota</taxon>
        <taxon>Actinomycetes</taxon>
        <taxon>Mycobacteriales</taxon>
        <taxon>Corynebacteriaceae</taxon>
        <taxon>Corynebacterium</taxon>
    </lineage>
</organism>
<sequence length="843" mass="87234">MSTAPDPAGSGADPAAAHAGHAPVSTAPATAAPSPTATTPRRPANHVDPEVLDREHGRWTPGRIALWVAIALLGGLGWVMLALVRGETVNGIWFVFAAVCTYVIGYRFYSRYIENRLVRPDDRRATPAEYKADGTDYMPTDRRVLYGHHFAAIAGAGPLVGPVLAAQMGYLPGTIWIIVGVIFAGAVQDYLVLFFSMRRGGRSLGQMAREELGVVGGYAAIVATLAIMVIITAILALVVVNSLAESPWGVFSVGMTIPIALVMGVYLRFVRPGKVLEVSVLGFVLLLAAIVAGGYVGGTAWGVEYLTLSKTTIAWGIIVYGFIAAVLPVWLLLAPRDYLSTFMKVGTIVLLAVGIVVVRPEISVPAVSEFASRSDGPVFSGSLFPFLFVTIACGALSGFHALIASGTTPKMVEKERQTRLIGYGGMCLESFVAIMALVAAVTVDRGIYFAMNAGAGATGGTVEGAAAFVNSLGLTGVSVTPDQLTATAGAVGEHSVVSRTGGAPTLAVGMAGIMHNLMPGLNLMSFWYHFAIMFEALFILTAVDAGTRVARFMLQDALGNAVPRFRDSSWRVGVWLTTLVMVAAWGSILLLGVTDPLGGINTFYPLFGIANQLLAAVALAVCLTVAATRSRARYLWIIIVPLAFDVVVTTVGSWQKIFSSTPAIGYWANHVRARDALASGATTFGTAKTPDEIAAVARNTLVQTSLSVLFVVLTLTVVAVAVVRTVRTVLARRAAEVAAGAGVSGEVPVGGASGVGGSTPPSGGAGGSAPVPVAVGHEDPYVESRLYAPAGLIPTPSERALEREWAAYLAAVGVPAGTAAGAGAAAGESAGASAGAAAGEGRR</sequence>
<feature type="transmembrane region" description="Helical" evidence="9">
    <location>
        <begin position="279"/>
        <end position="301"/>
    </location>
</feature>
<evidence type="ECO:0000259" key="10">
    <source>
        <dbReference type="Pfam" id="PF02554"/>
    </source>
</evidence>
<evidence type="ECO:0000256" key="3">
    <source>
        <dbReference type="ARBA" id="ARBA00022448"/>
    </source>
</evidence>
<feature type="transmembrane region" description="Helical" evidence="9">
    <location>
        <begin position="706"/>
        <end position="723"/>
    </location>
</feature>
<dbReference type="AlphaFoldDB" id="A0A8I0CNH9"/>
<feature type="compositionally biased region" description="Basic and acidic residues" evidence="8">
    <location>
        <begin position="45"/>
        <end position="54"/>
    </location>
</feature>
<evidence type="ECO:0000256" key="1">
    <source>
        <dbReference type="ARBA" id="ARBA00004651"/>
    </source>
</evidence>
<feature type="transmembrane region" description="Helical" evidence="9">
    <location>
        <begin position="215"/>
        <end position="240"/>
    </location>
</feature>
<dbReference type="InterPro" id="IPR051605">
    <property type="entry name" value="CstA"/>
</dbReference>
<keyword evidence="6 9" id="KW-1133">Transmembrane helix</keyword>
<dbReference type="GO" id="GO:0005886">
    <property type="term" value="C:plasma membrane"/>
    <property type="evidence" value="ECO:0007669"/>
    <property type="project" value="UniProtKB-SubCell"/>
</dbReference>
<evidence type="ECO:0000313" key="12">
    <source>
        <dbReference type="Proteomes" id="UP000612712"/>
    </source>
</evidence>
<feature type="transmembrane region" description="Helical" evidence="9">
    <location>
        <begin position="175"/>
        <end position="195"/>
    </location>
</feature>
<evidence type="ECO:0000256" key="6">
    <source>
        <dbReference type="ARBA" id="ARBA00022989"/>
    </source>
</evidence>
<keyword evidence="5 9" id="KW-0812">Transmembrane</keyword>
<dbReference type="Pfam" id="PF02554">
    <property type="entry name" value="CstA"/>
    <property type="match status" value="1"/>
</dbReference>
<feature type="transmembrane region" description="Helical" evidence="9">
    <location>
        <begin position="64"/>
        <end position="84"/>
    </location>
</feature>
<protein>
    <submittedName>
        <fullName evidence="11">Carbon starvation protein</fullName>
    </submittedName>
</protein>
<dbReference type="EMBL" id="JACHWT010000010">
    <property type="protein sequence ID" value="MBB3116834.1"/>
    <property type="molecule type" value="Genomic_DNA"/>
</dbReference>
<evidence type="ECO:0000256" key="8">
    <source>
        <dbReference type="SAM" id="MobiDB-lite"/>
    </source>
</evidence>
<feature type="region of interest" description="Disordered" evidence="8">
    <location>
        <begin position="1"/>
        <end position="54"/>
    </location>
</feature>
<feature type="transmembrane region" description="Helical" evidence="9">
    <location>
        <begin position="572"/>
        <end position="591"/>
    </location>
</feature>
<evidence type="ECO:0000256" key="5">
    <source>
        <dbReference type="ARBA" id="ARBA00022692"/>
    </source>
</evidence>
<feature type="region of interest" description="Disordered" evidence="8">
    <location>
        <begin position="821"/>
        <end position="843"/>
    </location>
</feature>
<keyword evidence="3" id="KW-0813">Transport</keyword>
<keyword evidence="7 9" id="KW-0472">Membrane</keyword>
<proteinExistence type="inferred from homology"/>
<feature type="transmembrane region" description="Helical" evidence="9">
    <location>
        <begin position="378"/>
        <end position="399"/>
    </location>
</feature>
<feature type="transmembrane region" description="Helical" evidence="9">
    <location>
        <begin position="90"/>
        <end position="109"/>
    </location>
</feature>
<keyword evidence="4" id="KW-1003">Cell membrane</keyword>
<feature type="transmembrane region" description="Helical" evidence="9">
    <location>
        <begin position="603"/>
        <end position="627"/>
    </location>
</feature>
<feature type="transmembrane region" description="Helical" evidence="9">
    <location>
        <begin position="246"/>
        <end position="267"/>
    </location>
</feature>
<feature type="transmembrane region" description="Helical" evidence="9">
    <location>
        <begin position="634"/>
        <end position="654"/>
    </location>
</feature>
<evidence type="ECO:0000256" key="2">
    <source>
        <dbReference type="ARBA" id="ARBA00007755"/>
    </source>
</evidence>
<evidence type="ECO:0000256" key="7">
    <source>
        <dbReference type="ARBA" id="ARBA00023136"/>
    </source>
</evidence>
<feature type="transmembrane region" description="Helical" evidence="9">
    <location>
        <begin position="313"/>
        <end position="334"/>
    </location>
</feature>
<dbReference type="PANTHER" id="PTHR30252">
    <property type="entry name" value="INNER MEMBRANE PEPTIDE TRANSPORTER"/>
    <property type="match status" value="1"/>
</dbReference>
<evidence type="ECO:0000313" key="11">
    <source>
        <dbReference type="EMBL" id="MBB3116834.1"/>
    </source>
</evidence>
<feature type="domain" description="CstA N-terminal" evidence="10">
    <location>
        <begin position="90"/>
        <end position="650"/>
    </location>
</feature>
<gene>
    <name evidence="11" type="ORF">FHU32_002085</name>
</gene>
<dbReference type="GO" id="GO:0009267">
    <property type="term" value="P:cellular response to starvation"/>
    <property type="evidence" value="ECO:0007669"/>
    <property type="project" value="InterPro"/>
</dbReference>
<name>A0A8I0CNH9_9CORY</name>
<dbReference type="Proteomes" id="UP000612712">
    <property type="component" value="Unassembled WGS sequence"/>
</dbReference>
<feature type="transmembrane region" description="Helical" evidence="9">
    <location>
        <begin position="341"/>
        <end position="358"/>
    </location>
</feature>
<feature type="transmembrane region" description="Helical" evidence="9">
    <location>
        <begin position="420"/>
        <end position="443"/>
    </location>
</feature>